<dbReference type="SUPFAM" id="SSF46689">
    <property type="entry name" value="Homeodomain-like"/>
    <property type="match status" value="1"/>
</dbReference>
<dbReference type="GO" id="GO:0003700">
    <property type="term" value="F:DNA-binding transcription factor activity"/>
    <property type="evidence" value="ECO:0007669"/>
    <property type="project" value="TreeGrafter"/>
</dbReference>
<accession>A0A4Q2RYK2</accession>
<dbReference type="InterPro" id="IPR036271">
    <property type="entry name" value="Tet_transcr_reg_TetR-rel_C_sf"/>
</dbReference>
<protein>
    <submittedName>
        <fullName evidence="4">TetR/AcrR family transcriptional regulator</fullName>
    </submittedName>
</protein>
<dbReference type="Pfam" id="PF00440">
    <property type="entry name" value="TetR_N"/>
    <property type="match status" value="1"/>
</dbReference>
<dbReference type="OrthoDB" id="4539007at2"/>
<dbReference type="AlphaFoldDB" id="A0A4Q2RYK2"/>
<dbReference type="PRINTS" id="PR00455">
    <property type="entry name" value="HTHTETR"/>
</dbReference>
<dbReference type="InterPro" id="IPR001647">
    <property type="entry name" value="HTH_TetR"/>
</dbReference>
<dbReference type="GO" id="GO:0000976">
    <property type="term" value="F:transcription cis-regulatory region binding"/>
    <property type="evidence" value="ECO:0007669"/>
    <property type="project" value="TreeGrafter"/>
</dbReference>
<dbReference type="InterPro" id="IPR009057">
    <property type="entry name" value="Homeodomain-like_sf"/>
</dbReference>
<dbReference type="Proteomes" id="UP000294071">
    <property type="component" value="Unassembled WGS sequence"/>
</dbReference>
<dbReference type="EMBL" id="SDWT01000001">
    <property type="protein sequence ID" value="RYB93115.1"/>
    <property type="molecule type" value="Genomic_DNA"/>
</dbReference>
<keyword evidence="5" id="KW-1185">Reference proteome</keyword>
<gene>
    <name evidence="4" type="ORF">EUA93_01345</name>
</gene>
<reference evidence="4 5" key="1">
    <citation type="submission" date="2019-01" db="EMBL/GenBank/DDBJ databases">
        <title>Novel species of Nocardioides.</title>
        <authorList>
            <person name="Liu Q."/>
            <person name="Xin Y.-H."/>
        </authorList>
    </citation>
    <scope>NUCLEOTIDE SEQUENCE [LARGE SCALE GENOMIC DNA]</scope>
    <source>
        <strain evidence="4 5">CGMCC 4.6882</strain>
    </source>
</reference>
<dbReference type="PANTHER" id="PTHR30055:SF226">
    <property type="entry name" value="HTH-TYPE TRANSCRIPTIONAL REGULATOR PKSA"/>
    <property type="match status" value="1"/>
</dbReference>
<evidence type="ECO:0000313" key="4">
    <source>
        <dbReference type="EMBL" id="RYB93115.1"/>
    </source>
</evidence>
<proteinExistence type="predicted"/>
<keyword evidence="1 2" id="KW-0238">DNA-binding</keyword>
<dbReference type="SUPFAM" id="SSF48498">
    <property type="entry name" value="Tetracyclin repressor-like, C-terminal domain"/>
    <property type="match status" value="1"/>
</dbReference>
<evidence type="ECO:0000256" key="2">
    <source>
        <dbReference type="PROSITE-ProRule" id="PRU00335"/>
    </source>
</evidence>
<organism evidence="4 5">
    <name type="scientific">Nocardioides oleivorans</name>
    <dbReference type="NCBI Taxonomy" id="273676"/>
    <lineage>
        <taxon>Bacteria</taxon>
        <taxon>Bacillati</taxon>
        <taxon>Actinomycetota</taxon>
        <taxon>Actinomycetes</taxon>
        <taxon>Propionibacteriales</taxon>
        <taxon>Nocardioidaceae</taxon>
        <taxon>Nocardioides</taxon>
    </lineage>
</organism>
<name>A0A4Q2RYK2_9ACTN</name>
<feature type="domain" description="HTH tetR-type" evidence="3">
    <location>
        <begin position="27"/>
        <end position="87"/>
    </location>
</feature>
<sequence length="226" mass="24116">MASAHFLCDTCRVTTTRERRTQAERREGTTTALLDATVACLTERGYAATSTAAVCAAAGVSQGALFRYFPTRQALLVATAEHVATRNVEAFRTTVGGAPVATADDVAAVLGHLRRAVLSPTNQTWRELLVAARADADLREALRPARESLQGQMLAAAADLWDGRLAPDDLAAVLSIVVNMLDGLAFSALDPDPTAPPGRTVERALRLLAEMIVRLYPDPAPMEQHA</sequence>
<dbReference type="PROSITE" id="PS50977">
    <property type="entry name" value="HTH_TETR_2"/>
    <property type="match status" value="1"/>
</dbReference>
<feature type="DNA-binding region" description="H-T-H motif" evidence="2">
    <location>
        <begin position="50"/>
        <end position="69"/>
    </location>
</feature>
<evidence type="ECO:0000313" key="5">
    <source>
        <dbReference type="Proteomes" id="UP000294071"/>
    </source>
</evidence>
<dbReference type="Gene3D" id="1.10.357.10">
    <property type="entry name" value="Tetracycline Repressor, domain 2"/>
    <property type="match status" value="1"/>
</dbReference>
<dbReference type="InterPro" id="IPR050109">
    <property type="entry name" value="HTH-type_TetR-like_transc_reg"/>
</dbReference>
<evidence type="ECO:0000259" key="3">
    <source>
        <dbReference type="PROSITE" id="PS50977"/>
    </source>
</evidence>
<dbReference type="PANTHER" id="PTHR30055">
    <property type="entry name" value="HTH-TYPE TRANSCRIPTIONAL REGULATOR RUTR"/>
    <property type="match status" value="1"/>
</dbReference>
<comment type="caution">
    <text evidence="4">The sequence shown here is derived from an EMBL/GenBank/DDBJ whole genome shotgun (WGS) entry which is preliminary data.</text>
</comment>
<evidence type="ECO:0000256" key="1">
    <source>
        <dbReference type="ARBA" id="ARBA00023125"/>
    </source>
</evidence>